<evidence type="ECO:0000259" key="4">
    <source>
        <dbReference type="PROSITE" id="PS50043"/>
    </source>
</evidence>
<dbReference type="EMBL" id="BAAAUT010000006">
    <property type="protein sequence ID" value="GAA3121526.1"/>
    <property type="molecule type" value="Genomic_DNA"/>
</dbReference>
<keyword evidence="6" id="KW-1185">Reference proteome</keyword>
<comment type="caution">
    <text evidence="5">The sequence shown here is derived from an EMBL/GenBank/DDBJ whole genome shotgun (WGS) entry which is preliminary data.</text>
</comment>
<dbReference type="PROSITE" id="PS50043">
    <property type="entry name" value="HTH_LUXR_2"/>
    <property type="match status" value="1"/>
</dbReference>
<accession>A0ABP6MR15</accession>
<reference evidence="6" key="1">
    <citation type="journal article" date="2019" name="Int. J. Syst. Evol. Microbiol.">
        <title>The Global Catalogue of Microorganisms (GCM) 10K type strain sequencing project: providing services to taxonomists for standard genome sequencing and annotation.</title>
        <authorList>
            <consortium name="The Broad Institute Genomics Platform"/>
            <consortium name="The Broad Institute Genome Sequencing Center for Infectious Disease"/>
            <person name="Wu L."/>
            <person name="Ma J."/>
        </authorList>
    </citation>
    <scope>NUCLEOTIDE SEQUENCE [LARGE SCALE GENOMIC DNA]</scope>
    <source>
        <strain evidence="6">JCM 9373</strain>
    </source>
</reference>
<keyword evidence="1" id="KW-0805">Transcription regulation</keyword>
<proteinExistence type="predicted"/>
<dbReference type="PANTHER" id="PTHR44688:SF16">
    <property type="entry name" value="DNA-BINDING TRANSCRIPTIONAL ACTIVATOR DEVR_DOSR"/>
    <property type="match status" value="1"/>
</dbReference>
<dbReference type="InterPro" id="IPR036388">
    <property type="entry name" value="WH-like_DNA-bd_sf"/>
</dbReference>
<dbReference type="PROSITE" id="PS00622">
    <property type="entry name" value="HTH_LUXR_1"/>
    <property type="match status" value="1"/>
</dbReference>
<keyword evidence="3" id="KW-0804">Transcription</keyword>
<dbReference type="SUPFAM" id="SSF46894">
    <property type="entry name" value="C-terminal effector domain of the bipartite response regulators"/>
    <property type="match status" value="1"/>
</dbReference>
<protein>
    <recommendedName>
        <fullName evidence="4">HTH luxR-type domain-containing protein</fullName>
    </recommendedName>
</protein>
<dbReference type="SMART" id="SM00421">
    <property type="entry name" value="HTH_LUXR"/>
    <property type="match status" value="1"/>
</dbReference>
<evidence type="ECO:0000313" key="5">
    <source>
        <dbReference type="EMBL" id="GAA3121526.1"/>
    </source>
</evidence>
<feature type="domain" description="HTH luxR-type" evidence="4">
    <location>
        <begin position="61"/>
        <end position="126"/>
    </location>
</feature>
<organism evidence="5 6">
    <name type="scientific">Planomonospora alba</name>
    <dbReference type="NCBI Taxonomy" id="161354"/>
    <lineage>
        <taxon>Bacteria</taxon>
        <taxon>Bacillati</taxon>
        <taxon>Actinomycetota</taxon>
        <taxon>Actinomycetes</taxon>
        <taxon>Streptosporangiales</taxon>
        <taxon>Streptosporangiaceae</taxon>
        <taxon>Planomonospora</taxon>
    </lineage>
</organism>
<dbReference type="Pfam" id="PF00196">
    <property type="entry name" value="GerE"/>
    <property type="match status" value="1"/>
</dbReference>
<name>A0ABP6MR15_9ACTN</name>
<evidence type="ECO:0000256" key="3">
    <source>
        <dbReference type="ARBA" id="ARBA00023163"/>
    </source>
</evidence>
<sequence>MYASDQLTLAYGEALRRQGRNRDARVQLAAARDRFEELGARSWEARAAAELRATGLTRTGRNKAGEALTPQELEVARLAATGLSNPQIASHLFLSPRTVSSHLYHVFPKLGITSRAELRDALEALPPEPPATRL</sequence>
<evidence type="ECO:0000256" key="2">
    <source>
        <dbReference type="ARBA" id="ARBA00023125"/>
    </source>
</evidence>
<evidence type="ECO:0000256" key="1">
    <source>
        <dbReference type="ARBA" id="ARBA00023015"/>
    </source>
</evidence>
<evidence type="ECO:0000313" key="6">
    <source>
        <dbReference type="Proteomes" id="UP001500320"/>
    </source>
</evidence>
<keyword evidence="2" id="KW-0238">DNA-binding</keyword>
<dbReference type="InterPro" id="IPR000792">
    <property type="entry name" value="Tscrpt_reg_LuxR_C"/>
</dbReference>
<dbReference type="PRINTS" id="PR00038">
    <property type="entry name" value="HTHLUXR"/>
</dbReference>
<dbReference type="Gene3D" id="1.10.10.10">
    <property type="entry name" value="Winged helix-like DNA-binding domain superfamily/Winged helix DNA-binding domain"/>
    <property type="match status" value="1"/>
</dbReference>
<dbReference type="Proteomes" id="UP001500320">
    <property type="component" value="Unassembled WGS sequence"/>
</dbReference>
<dbReference type="RefSeq" id="WP_344856449.1">
    <property type="nucleotide sequence ID" value="NZ_BAAAUT010000006.1"/>
</dbReference>
<dbReference type="InterPro" id="IPR016032">
    <property type="entry name" value="Sig_transdc_resp-reg_C-effctor"/>
</dbReference>
<dbReference type="PANTHER" id="PTHR44688">
    <property type="entry name" value="DNA-BINDING TRANSCRIPTIONAL ACTIVATOR DEVR_DOSR"/>
    <property type="match status" value="1"/>
</dbReference>
<gene>
    <name evidence="5" type="ORF">GCM10010466_10550</name>
</gene>
<dbReference type="CDD" id="cd06170">
    <property type="entry name" value="LuxR_C_like"/>
    <property type="match status" value="1"/>
</dbReference>